<dbReference type="GO" id="GO:0007189">
    <property type="term" value="P:adenylate cyclase-activating G protein-coupled receptor signaling pathway"/>
    <property type="evidence" value="ECO:0007669"/>
    <property type="project" value="TreeGrafter"/>
</dbReference>
<evidence type="ECO:0000256" key="2">
    <source>
        <dbReference type="ARBA" id="ARBA00004141"/>
    </source>
</evidence>
<keyword evidence="5" id="KW-0479">Metal-binding</keyword>
<keyword evidence="10" id="KW-0472">Membrane</keyword>
<evidence type="ECO:0000313" key="13">
    <source>
        <dbReference type="EMBL" id="CAI8050947.1"/>
    </source>
</evidence>
<dbReference type="Gene3D" id="3.30.70.1230">
    <property type="entry name" value="Nucleotide cyclase"/>
    <property type="match status" value="1"/>
</dbReference>
<sequence length="157" mass="17653">MVSVYMAASGLESQGQDIDHLLDLIDFVQEMFQVMEALNAQFRNDDFIEFGMGDFSFQLKVGFNYGPVTSGVVGSRKMLYDIWGDTVNVASRMNTTGHVGKIHMPETCLEKLRADFNVRFERYKEVIVKGKGAMRTVFVSHFPPLPLSATLPTQTTM</sequence>
<evidence type="ECO:0000256" key="8">
    <source>
        <dbReference type="ARBA" id="ARBA00022842"/>
    </source>
</evidence>
<name>A0AA35TPV7_GEOBA</name>
<dbReference type="CDD" id="cd07302">
    <property type="entry name" value="CHD"/>
    <property type="match status" value="1"/>
</dbReference>
<keyword evidence="14" id="KW-1185">Reference proteome</keyword>
<evidence type="ECO:0000256" key="7">
    <source>
        <dbReference type="ARBA" id="ARBA00022840"/>
    </source>
</evidence>
<dbReference type="InterPro" id="IPR029787">
    <property type="entry name" value="Nucleotide_cyclase"/>
</dbReference>
<keyword evidence="4" id="KW-0812">Transmembrane</keyword>
<evidence type="ECO:0000259" key="12">
    <source>
        <dbReference type="PROSITE" id="PS50125"/>
    </source>
</evidence>
<dbReference type="Proteomes" id="UP001174909">
    <property type="component" value="Unassembled WGS sequence"/>
</dbReference>
<dbReference type="PANTHER" id="PTHR45627:SF12">
    <property type="entry name" value="ADENYLATE CYCLASE TYPE 2"/>
    <property type="match status" value="1"/>
</dbReference>
<dbReference type="GO" id="GO:0009190">
    <property type="term" value="P:cyclic nucleotide biosynthetic process"/>
    <property type="evidence" value="ECO:0007669"/>
    <property type="project" value="InterPro"/>
</dbReference>
<dbReference type="PANTHER" id="PTHR45627">
    <property type="entry name" value="ADENYLATE CYCLASE TYPE 1"/>
    <property type="match status" value="1"/>
</dbReference>
<evidence type="ECO:0000313" key="14">
    <source>
        <dbReference type="Proteomes" id="UP001174909"/>
    </source>
</evidence>
<dbReference type="GO" id="GO:0005886">
    <property type="term" value="C:plasma membrane"/>
    <property type="evidence" value="ECO:0007669"/>
    <property type="project" value="TreeGrafter"/>
</dbReference>
<organism evidence="13 14">
    <name type="scientific">Geodia barretti</name>
    <name type="common">Barrett's horny sponge</name>
    <dbReference type="NCBI Taxonomy" id="519541"/>
    <lineage>
        <taxon>Eukaryota</taxon>
        <taxon>Metazoa</taxon>
        <taxon>Porifera</taxon>
        <taxon>Demospongiae</taxon>
        <taxon>Heteroscleromorpha</taxon>
        <taxon>Tetractinellida</taxon>
        <taxon>Astrophorina</taxon>
        <taxon>Geodiidae</taxon>
        <taxon>Geodia</taxon>
    </lineage>
</organism>
<dbReference type="EMBL" id="CASHTH010003887">
    <property type="protein sequence ID" value="CAI8050947.1"/>
    <property type="molecule type" value="Genomic_DNA"/>
</dbReference>
<comment type="caution">
    <text evidence="13">The sequence shown here is derived from an EMBL/GenBank/DDBJ whole genome shotgun (WGS) entry which is preliminary data.</text>
</comment>
<dbReference type="EC" id="4.6.1.1" evidence="3"/>
<keyword evidence="6" id="KW-0547">Nucleotide-binding</keyword>
<evidence type="ECO:0000256" key="10">
    <source>
        <dbReference type="ARBA" id="ARBA00023136"/>
    </source>
</evidence>
<protein>
    <recommendedName>
        <fullName evidence="3">adenylate cyclase</fullName>
        <ecNumber evidence="3">4.6.1.1</ecNumber>
    </recommendedName>
</protein>
<comment type="catalytic activity">
    <reaction evidence="1">
        <text>ATP = 3',5'-cyclic AMP + diphosphate</text>
        <dbReference type="Rhea" id="RHEA:15389"/>
        <dbReference type="ChEBI" id="CHEBI:30616"/>
        <dbReference type="ChEBI" id="CHEBI:33019"/>
        <dbReference type="ChEBI" id="CHEBI:58165"/>
        <dbReference type="EC" id="4.6.1.1"/>
    </reaction>
</comment>
<evidence type="ECO:0000256" key="11">
    <source>
        <dbReference type="ARBA" id="ARBA00023239"/>
    </source>
</evidence>
<keyword evidence="9" id="KW-1133">Transmembrane helix</keyword>
<comment type="subcellular location">
    <subcellularLocation>
        <location evidence="2">Membrane</location>
        <topology evidence="2">Multi-pass membrane protein</topology>
    </subcellularLocation>
</comment>
<accession>A0AA35TPV7</accession>
<evidence type="ECO:0000256" key="1">
    <source>
        <dbReference type="ARBA" id="ARBA00001593"/>
    </source>
</evidence>
<evidence type="ECO:0000256" key="6">
    <source>
        <dbReference type="ARBA" id="ARBA00022741"/>
    </source>
</evidence>
<evidence type="ECO:0000256" key="3">
    <source>
        <dbReference type="ARBA" id="ARBA00012201"/>
    </source>
</evidence>
<proteinExistence type="predicted"/>
<keyword evidence="11" id="KW-0456">Lyase</keyword>
<dbReference type="GO" id="GO:0005524">
    <property type="term" value="F:ATP binding"/>
    <property type="evidence" value="ECO:0007669"/>
    <property type="project" value="UniProtKB-KW"/>
</dbReference>
<keyword evidence="7" id="KW-0067">ATP-binding</keyword>
<evidence type="ECO:0000256" key="9">
    <source>
        <dbReference type="ARBA" id="ARBA00022989"/>
    </source>
</evidence>
<dbReference type="AlphaFoldDB" id="A0AA35TPV7"/>
<evidence type="ECO:0000256" key="4">
    <source>
        <dbReference type="ARBA" id="ARBA00022692"/>
    </source>
</evidence>
<dbReference type="GO" id="GO:0004016">
    <property type="term" value="F:adenylate cyclase activity"/>
    <property type="evidence" value="ECO:0007669"/>
    <property type="project" value="UniProtKB-EC"/>
</dbReference>
<dbReference type="GO" id="GO:0046872">
    <property type="term" value="F:metal ion binding"/>
    <property type="evidence" value="ECO:0007669"/>
    <property type="project" value="UniProtKB-KW"/>
</dbReference>
<dbReference type="InterPro" id="IPR001054">
    <property type="entry name" value="A/G_cyclase"/>
</dbReference>
<feature type="domain" description="Guanylate cyclase" evidence="12">
    <location>
        <begin position="1"/>
        <end position="94"/>
    </location>
</feature>
<dbReference type="GO" id="GO:0035556">
    <property type="term" value="P:intracellular signal transduction"/>
    <property type="evidence" value="ECO:0007669"/>
    <property type="project" value="InterPro"/>
</dbReference>
<dbReference type="PROSITE" id="PS50125">
    <property type="entry name" value="GUANYLATE_CYCLASE_2"/>
    <property type="match status" value="1"/>
</dbReference>
<gene>
    <name evidence="13" type="ORF">GBAR_LOCUS27944</name>
</gene>
<reference evidence="13" key="1">
    <citation type="submission" date="2023-03" db="EMBL/GenBank/DDBJ databases">
        <authorList>
            <person name="Steffen K."/>
            <person name="Cardenas P."/>
        </authorList>
    </citation>
    <scope>NUCLEOTIDE SEQUENCE</scope>
</reference>
<dbReference type="SUPFAM" id="SSF55073">
    <property type="entry name" value="Nucleotide cyclase"/>
    <property type="match status" value="1"/>
</dbReference>
<keyword evidence="8" id="KW-0460">Magnesium</keyword>
<dbReference type="Pfam" id="PF00211">
    <property type="entry name" value="Guanylate_cyc"/>
    <property type="match status" value="1"/>
</dbReference>
<evidence type="ECO:0000256" key="5">
    <source>
        <dbReference type="ARBA" id="ARBA00022723"/>
    </source>
</evidence>